<dbReference type="GO" id="GO:0005783">
    <property type="term" value="C:endoplasmic reticulum"/>
    <property type="evidence" value="ECO:0007669"/>
    <property type="project" value="TreeGrafter"/>
</dbReference>
<dbReference type="GO" id="GO:0005794">
    <property type="term" value="C:Golgi apparatus"/>
    <property type="evidence" value="ECO:0007669"/>
    <property type="project" value="TreeGrafter"/>
</dbReference>
<dbReference type="OrthoDB" id="10003116at2759"/>
<dbReference type="EMBL" id="CP014501">
    <property type="protein sequence ID" value="ANB12398.1"/>
    <property type="molecule type" value="Genomic_DNA"/>
</dbReference>
<evidence type="ECO:0000313" key="7">
    <source>
        <dbReference type="EMBL" id="ANB12398.1"/>
    </source>
</evidence>
<dbReference type="GO" id="GO:0030001">
    <property type="term" value="P:metal ion transport"/>
    <property type="evidence" value="ECO:0007669"/>
    <property type="project" value="InterPro"/>
</dbReference>
<gene>
    <name evidence="7" type="primary">BSD2</name>
    <name evidence="7" type="ORF">AWJ20_651</name>
</gene>
<keyword evidence="3 6" id="KW-1133">Transmembrane helix</keyword>
<dbReference type="PANTHER" id="PTHR13396">
    <property type="entry name" value="NEDD4 FAMILY INTERACTING PROTEIN 1/2"/>
    <property type="match status" value="1"/>
</dbReference>
<feature type="region of interest" description="Disordered" evidence="5">
    <location>
        <begin position="286"/>
        <end position="322"/>
    </location>
</feature>
<dbReference type="KEGG" id="slb:AWJ20_651"/>
<dbReference type="GO" id="GO:0048471">
    <property type="term" value="C:perinuclear region of cytoplasm"/>
    <property type="evidence" value="ECO:0007669"/>
    <property type="project" value="TreeGrafter"/>
</dbReference>
<dbReference type="CDD" id="cd22212">
    <property type="entry name" value="NDFIP-like"/>
    <property type="match status" value="1"/>
</dbReference>
<dbReference type="GO" id="GO:0016020">
    <property type="term" value="C:membrane"/>
    <property type="evidence" value="ECO:0007669"/>
    <property type="project" value="UniProtKB-SubCell"/>
</dbReference>
<dbReference type="GO" id="GO:0006511">
    <property type="term" value="P:ubiquitin-dependent protein catabolic process"/>
    <property type="evidence" value="ECO:0007669"/>
    <property type="project" value="TreeGrafter"/>
</dbReference>
<organism evidence="7 8">
    <name type="scientific">Sugiyamaella lignohabitans</name>
    <dbReference type="NCBI Taxonomy" id="796027"/>
    <lineage>
        <taxon>Eukaryota</taxon>
        <taxon>Fungi</taxon>
        <taxon>Dikarya</taxon>
        <taxon>Ascomycota</taxon>
        <taxon>Saccharomycotina</taxon>
        <taxon>Dipodascomycetes</taxon>
        <taxon>Dipodascales</taxon>
        <taxon>Trichomonascaceae</taxon>
        <taxon>Sugiyamaella</taxon>
    </lineage>
</organism>
<proteinExistence type="predicted"/>
<feature type="compositionally biased region" description="Low complexity" evidence="5">
    <location>
        <begin position="286"/>
        <end position="300"/>
    </location>
</feature>
<feature type="region of interest" description="Disordered" evidence="5">
    <location>
        <begin position="1"/>
        <end position="200"/>
    </location>
</feature>
<dbReference type="Proteomes" id="UP000189580">
    <property type="component" value="Chromosome a"/>
</dbReference>
<name>A0A161HKR2_9ASCO</name>
<evidence type="ECO:0000256" key="4">
    <source>
        <dbReference type="ARBA" id="ARBA00023136"/>
    </source>
</evidence>
<accession>A0A161HKR2</accession>
<dbReference type="AlphaFoldDB" id="A0A161HKR2"/>
<feature type="compositionally biased region" description="Basic and acidic residues" evidence="5">
    <location>
        <begin position="52"/>
        <end position="67"/>
    </location>
</feature>
<feature type="compositionally biased region" description="Low complexity" evidence="5">
    <location>
        <begin position="384"/>
        <end position="403"/>
    </location>
</feature>
<feature type="compositionally biased region" description="Low complexity" evidence="5">
    <location>
        <begin position="127"/>
        <end position="139"/>
    </location>
</feature>
<feature type="compositionally biased region" description="Acidic residues" evidence="5">
    <location>
        <begin position="40"/>
        <end position="51"/>
    </location>
</feature>
<evidence type="ECO:0000256" key="6">
    <source>
        <dbReference type="SAM" id="Phobius"/>
    </source>
</evidence>
<evidence type="ECO:0000256" key="3">
    <source>
        <dbReference type="ARBA" id="ARBA00022989"/>
    </source>
</evidence>
<dbReference type="GeneID" id="30037707"/>
<keyword evidence="8" id="KW-1185">Reference proteome</keyword>
<dbReference type="PANTHER" id="PTHR13396:SF5">
    <property type="entry name" value="NEDD4 FAMILY INTERACTING PROTEIN"/>
    <property type="match status" value="1"/>
</dbReference>
<evidence type="ECO:0000256" key="1">
    <source>
        <dbReference type="ARBA" id="ARBA00004141"/>
    </source>
</evidence>
<dbReference type="GO" id="GO:0007034">
    <property type="term" value="P:vacuolar transport"/>
    <property type="evidence" value="ECO:0007669"/>
    <property type="project" value="InterPro"/>
</dbReference>
<evidence type="ECO:0000256" key="5">
    <source>
        <dbReference type="SAM" id="MobiDB-lite"/>
    </source>
</evidence>
<keyword evidence="2 6" id="KW-0812">Transmembrane</keyword>
<dbReference type="RefSeq" id="XP_018734875.1">
    <property type="nucleotide sequence ID" value="XM_018882603.1"/>
</dbReference>
<protein>
    <submittedName>
        <fullName evidence="7">Bsd2p</fullName>
    </submittedName>
</protein>
<dbReference type="InterPro" id="IPR019325">
    <property type="entry name" value="NEDD4/Bsd2"/>
</dbReference>
<evidence type="ECO:0000256" key="2">
    <source>
        <dbReference type="ARBA" id="ARBA00022692"/>
    </source>
</evidence>
<comment type="subcellular location">
    <subcellularLocation>
        <location evidence="1">Membrane</location>
        <topology evidence="1">Multi-pass membrane protein</topology>
    </subcellularLocation>
</comment>
<reference evidence="7 8" key="1">
    <citation type="submission" date="2016-02" db="EMBL/GenBank/DDBJ databases">
        <title>Complete genome sequence and transcriptome regulation of the pentose utilising yeast Sugiyamaella lignohabitans.</title>
        <authorList>
            <person name="Bellasio M."/>
            <person name="Peymann A."/>
            <person name="Valli M."/>
            <person name="Sipitzky M."/>
            <person name="Graf A."/>
            <person name="Sauer M."/>
            <person name="Marx H."/>
            <person name="Mattanovich D."/>
        </authorList>
    </citation>
    <scope>NUCLEOTIDE SEQUENCE [LARGE SCALE GENOMIC DNA]</scope>
    <source>
        <strain evidence="7 8">CBS 10342</strain>
    </source>
</reference>
<feature type="transmembrane region" description="Helical" evidence="6">
    <location>
        <begin position="342"/>
        <end position="363"/>
    </location>
</feature>
<dbReference type="Pfam" id="PF10176">
    <property type="entry name" value="NEDD4_Bsd2"/>
    <property type="match status" value="1"/>
</dbReference>
<feature type="compositionally biased region" description="Polar residues" evidence="5">
    <location>
        <begin position="305"/>
        <end position="322"/>
    </location>
</feature>
<dbReference type="GO" id="GO:0031398">
    <property type="term" value="P:positive regulation of protein ubiquitination"/>
    <property type="evidence" value="ECO:0007669"/>
    <property type="project" value="TreeGrafter"/>
</dbReference>
<keyword evidence="4 6" id="KW-0472">Membrane</keyword>
<feature type="region of interest" description="Disordered" evidence="5">
    <location>
        <begin position="381"/>
        <end position="403"/>
    </location>
</feature>
<evidence type="ECO:0000313" key="8">
    <source>
        <dbReference type="Proteomes" id="UP000189580"/>
    </source>
</evidence>
<sequence>MANQAYSRVPSGPPSYRSGSFSDDDGNANGRGETDRLVDAFDESDDDDVEGDDRNFSGRHQHQDHQHQRQNQRGNTGHGSEVLFDAEDGASTSETRQYEDFETGVVVTRNIRSGTSSPAPGEGDFDSSGSSSGNRSGVSTPVSPSRSTGGGFLSSFWPRGPRRASHNNDGVFANLTARTNGEEKPDDAEQEPPSYEEAAADATPPYWETTIMAPGLTDELFIEGLPVGSPVNFAWNMIVSSAFQFVGFFLTYLLHTSHAAKQGSRAGLGITLLQCGFYLQPEPLPGSNHGGNNNNINNPGEFEPSNPNDFGGTTTNIPGTVSESHHPVVATIASPPHNPGAAAGWISTLLMVVGSILILKSLADYIQARRMEIAIIRSNNASDTSSTPADETPAAATASESIV</sequence>